<keyword evidence="3" id="KW-1185">Reference proteome</keyword>
<accession>A0ABS3JID9</accession>
<dbReference type="EMBL" id="JAFMYW010000004">
    <property type="protein sequence ID" value="MBO0949773.1"/>
    <property type="molecule type" value="Genomic_DNA"/>
</dbReference>
<keyword evidence="1" id="KW-1133">Transmembrane helix</keyword>
<evidence type="ECO:0000313" key="3">
    <source>
        <dbReference type="Proteomes" id="UP000664628"/>
    </source>
</evidence>
<gene>
    <name evidence="2" type="ORF">J2I46_14345</name>
</gene>
<organism evidence="2 3">
    <name type="scientific">Fibrella forsythiae</name>
    <dbReference type="NCBI Taxonomy" id="2817061"/>
    <lineage>
        <taxon>Bacteria</taxon>
        <taxon>Pseudomonadati</taxon>
        <taxon>Bacteroidota</taxon>
        <taxon>Cytophagia</taxon>
        <taxon>Cytophagales</taxon>
        <taxon>Spirosomataceae</taxon>
        <taxon>Fibrella</taxon>
    </lineage>
</organism>
<evidence type="ECO:0000256" key="1">
    <source>
        <dbReference type="SAM" id="Phobius"/>
    </source>
</evidence>
<evidence type="ECO:0000313" key="2">
    <source>
        <dbReference type="EMBL" id="MBO0949773.1"/>
    </source>
</evidence>
<dbReference type="Proteomes" id="UP000664628">
    <property type="component" value="Unassembled WGS sequence"/>
</dbReference>
<evidence type="ECO:0008006" key="4">
    <source>
        <dbReference type="Google" id="ProtNLM"/>
    </source>
</evidence>
<feature type="transmembrane region" description="Helical" evidence="1">
    <location>
        <begin position="27"/>
        <end position="48"/>
    </location>
</feature>
<name>A0ABS3JID9_9BACT</name>
<keyword evidence="1" id="KW-0812">Transmembrane</keyword>
<protein>
    <recommendedName>
        <fullName evidence="4">DUF3098 domain-containing protein</fullName>
    </recommendedName>
</protein>
<dbReference type="RefSeq" id="WP_207329738.1">
    <property type="nucleotide sequence ID" value="NZ_JAFMYW010000004.1"/>
</dbReference>
<reference evidence="2 3" key="1">
    <citation type="submission" date="2021-03" db="EMBL/GenBank/DDBJ databases">
        <title>Fibrella sp. HMF5405 genome sequencing and assembly.</title>
        <authorList>
            <person name="Kang H."/>
            <person name="Kim H."/>
            <person name="Bae S."/>
            <person name="Joh K."/>
        </authorList>
    </citation>
    <scope>NUCLEOTIDE SEQUENCE [LARGE SCALE GENOMIC DNA]</scope>
    <source>
        <strain evidence="2 3">HMF5405</strain>
    </source>
</reference>
<proteinExistence type="predicted"/>
<feature type="transmembrane region" description="Helical" evidence="1">
    <location>
        <begin position="68"/>
        <end position="87"/>
    </location>
</feature>
<comment type="caution">
    <text evidence="2">The sequence shown here is derived from an EMBL/GenBank/DDBJ whole genome shotgun (WGS) entry which is preliminary data.</text>
</comment>
<sequence length="95" mass="10591">MNNRFIIQDFSEFSLDELKKQEHSQKMGVRVVSSLLILLLIVTIVFWIRQDFSFTNSGPFNPVLYCGPGLVSLGSVAIGMAKTLTIVRAEISARS</sequence>
<keyword evidence="1" id="KW-0472">Membrane</keyword>